<sequence>MPHFPCVAKENKCFAHSVREEQARRHFLSLLLLSSSSIVRSYQFAMATESANDVVNTAEGSAAQMLKQAHHHDPHPVTVEDAEDPELPASKPVSKPAPAKKTLDTQSHELFPELGAPKGKVPSVPPVWGAKANGKTNGASSNAASGSSTPISASTTTQGAAPSMFIPGRNVESITLEPKFISPREQLRRPIPDIIKDINRKSRANITMSTASNGRLKFDATGAPDVAQQALKDLVSQIGTKVSIQVPIPISSRAHIIGKGGSMIRAIQEKTGANIRLPKLDDKQLVDDDDEAEIEVTVEGNTVSAASAQNEILKIVDERSANIQTKVRGVPEAFFPFLTSPATTLEENHGVQIRVPRHQAFQAVPELVGQTPKFAPSEDTHIQLAGDRAAVQKARAELERKAAELHRALKIEQLSIQKGRHQFIIGERGVPVEDFFADTGCAVLLPLDDEDDLITVLGPANSVAAGIEKVMDLAMGMQMSNIDIGRFHRNAPGGAAIHASNVTRYLRQRREIERLEKLYNTHINTPFSEGGALPWELYSRDGKNAIRAQSEITGIINAHPPTRMQAFDIDPFFYQHLRSNAISSHVKNNYGVHVVAPENSETNSPVLLVFEGPETQDTPYQIPRTKPTDSEAKAFKQGLNDAQKYILDLISKQEELHTSTLEAPPKYHEKLRKFIKKEQESRAKDQIPIRVSKVGTTITLRGPASAVKSIASKAEAFLEQEKQDDKERGFTLTFDFPQKYANHLIGKGGSKIKELRENFDVEIQVQDGKVELKGPKAKTEAAKSHILNIGRQLEDETTHTLKIDPKFHRELIGSQGGQINRLQTRYKVHIFFPRSAKSAAEAEPNADAASESGKPRRQQAPNEVIIRGPKRGADEARDEIFSLYKYLEEHSVTATVAVQQKQVGSLIGQGGAALDELRQSSGAKIDVPADRDTDIVEITIKGTGAQVALAKKILEEKRSIFDDTVVETIDVDKKHHKTLIGAGGSNLRDLVVTAGGSDDRRELARTIQFPKQEADGNTIKVEGRTQVVANIIKRIQEIVAERESQITEVLEVPADQHRSLIGRGGDTKRQMETKFKVSIDVPRQGNGQTGVKIVGRPEDVASAKEHIENLLQQQKGETIQVPRNVHHSVSNGGQFFRQLRNNHQVTVDHAGQALPAKPDTSTRATGGSLPLITDDDQDNLDAHSWRVVNSSAGEEGEIPWVLRGTPENVAKAVEVIQKAVEQAQKSDAIGYLILPDPRTWRHIIGPNGSRVNSIRKQSSCKIQVPRDQTNNEAIEIIGTKDGVETAKDLILEAVREGINKPRE</sequence>
<keyword evidence="2" id="KW-1185">Reference proteome</keyword>
<evidence type="ECO:0000313" key="1">
    <source>
        <dbReference type="EMBL" id="KAI9900712.1"/>
    </source>
</evidence>
<gene>
    <name evidence="1" type="ORF">N3K66_004974</name>
</gene>
<accession>A0ACC0V2W8</accession>
<evidence type="ECO:0000313" key="2">
    <source>
        <dbReference type="Proteomes" id="UP001163324"/>
    </source>
</evidence>
<dbReference type="EMBL" id="CM047943">
    <property type="protein sequence ID" value="KAI9900712.1"/>
    <property type="molecule type" value="Genomic_DNA"/>
</dbReference>
<reference evidence="1" key="1">
    <citation type="submission" date="2022-10" db="EMBL/GenBank/DDBJ databases">
        <title>Complete Genome of Trichothecium roseum strain YXFP-22015, a Plant Pathogen Isolated from Citrus.</title>
        <authorList>
            <person name="Wang Y."/>
            <person name="Zhu L."/>
        </authorList>
    </citation>
    <scope>NUCLEOTIDE SEQUENCE</scope>
    <source>
        <strain evidence="1">YXFP-22015</strain>
    </source>
</reference>
<protein>
    <submittedName>
        <fullName evidence="1">Uncharacterized protein</fullName>
    </submittedName>
</protein>
<dbReference type="Proteomes" id="UP001163324">
    <property type="component" value="Chromosome 4"/>
</dbReference>
<organism evidence="1 2">
    <name type="scientific">Trichothecium roseum</name>
    <dbReference type="NCBI Taxonomy" id="47278"/>
    <lineage>
        <taxon>Eukaryota</taxon>
        <taxon>Fungi</taxon>
        <taxon>Dikarya</taxon>
        <taxon>Ascomycota</taxon>
        <taxon>Pezizomycotina</taxon>
        <taxon>Sordariomycetes</taxon>
        <taxon>Hypocreomycetidae</taxon>
        <taxon>Hypocreales</taxon>
        <taxon>Hypocreales incertae sedis</taxon>
        <taxon>Trichothecium</taxon>
    </lineage>
</organism>
<comment type="caution">
    <text evidence="1">The sequence shown here is derived from an EMBL/GenBank/DDBJ whole genome shotgun (WGS) entry which is preliminary data.</text>
</comment>
<proteinExistence type="predicted"/>
<name>A0ACC0V2W8_9HYPO</name>